<protein>
    <submittedName>
        <fullName evidence="1">Uncharacterized protein</fullName>
    </submittedName>
</protein>
<accession>X0Z1A1</accession>
<reference evidence="1" key="1">
    <citation type="journal article" date="2014" name="Front. Microbiol.">
        <title>High frequency of phylogenetically diverse reductive dehalogenase-homologous genes in deep subseafloor sedimentary metagenomes.</title>
        <authorList>
            <person name="Kawai M."/>
            <person name="Futagami T."/>
            <person name="Toyoda A."/>
            <person name="Takaki Y."/>
            <person name="Nishi S."/>
            <person name="Hori S."/>
            <person name="Arai W."/>
            <person name="Tsubouchi T."/>
            <person name="Morono Y."/>
            <person name="Uchiyama I."/>
            <person name="Ito T."/>
            <person name="Fujiyama A."/>
            <person name="Inagaki F."/>
            <person name="Takami H."/>
        </authorList>
    </citation>
    <scope>NUCLEOTIDE SEQUENCE</scope>
    <source>
        <strain evidence="1">Expedition CK06-06</strain>
    </source>
</reference>
<feature type="non-terminal residue" evidence="1">
    <location>
        <position position="48"/>
    </location>
</feature>
<comment type="caution">
    <text evidence="1">The sequence shown here is derived from an EMBL/GenBank/DDBJ whole genome shotgun (WGS) entry which is preliminary data.</text>
</comment>
<organism evidence="1">
    <name type="scientific">marine sediment metagenome</name>
    <dbReference type="NCBI Taxonomy" id="412755"/>
    <lineage>
        <taxon>unclassified sequences</taxon>
        <taxon>metagenomes</taxon>
        <taxon>ecological metagenomes</taxon>
    </lineage>
</organism>
<dbReference type="EMBL" id="BARS01053566">
    <property type="protein sequence ID" value="GAG52392.1"/>
    <property type="molecule type" value="Genomic_DNA"/>
</dbReference>
<name>X0Z1A1_9ZZZZ</name>
<sequence length="48" mass="5326">MYLGLDIHLKSISYCVMEAKGSIRKEGTITATVGKVVQLVQRHDLPPE</sequence>
<dbReference type="AlphaFoldDB" id="X0Z1A1"/>
<evidence type="ECO:0000313" key="1">
    <source>
        <dbReference type="EMBL" id="GAG52392.1"/>
    </source>
</evidence>
<proteinExistence type="predicted"/>
<gene>
    <name evidence="1" type="ORF">S01H1_79456</name>
</gene>